<evidence type="ECO:0000256" key="1">
    <source>
        <dbReference type="ARBA" id="ARBA00023015"/>
    </source>
</evidence>
<dbReference type="EMBL" id="JAKZBV010000001">
    <property type="protein sequence ID" value="MCH6469888.1"/>
    <property type="molecule type" value="Genomic_DNA"/>
</dbReference>
<keyword evidence="3" id="KW-0804">Transcription</keyword>
<protein>
    <submittedName>
        <fullName evidence="6">TetR/AcrR family transcriptional regulator</fullName>
    </submittedName>
</protein>
<dbReference type="Pfam" id="PF00440">
    <property type="entry name" value="TetR_N"/>
    <property type="match status" value="1"/>
</dbReference>
<keyword evidence="7" id="KW-1185">Reference proteome</keyword>
<name>A0ABS9TZN6_9MICC</name>
<gene>
    <name evidence="6" type="ORF">L0M17_07805</name>
</gene>
<dbReference type="PRINTS" id="PR00455">
    <property type="entry name" value="HTHTETR"/>
</dbReference>
<reference evidence="6 7" key="1">
    <citation type="submission" date="2022-03" db="EMBL/GenBank/DDBJ databases">
        <title>Sinomonas sp. isolated from a soil.</title>
        <authorList>
            <person name="Han J."/>
            <person name="Kim D.-U."/>
        </authorList>
    </citation>
    <scope>NUCLEOTIDE SEQUENCE [LARGE SCALE GENOMIC DNA]</scope>
    <source>
        <strain evidence="6 7">5-5</strain>
    </source>
</reference>
<proteinExistence type="predicted"/>
<dbReference type="InterPro" id="IPR001647">
    <property type="entry name" value="HTH_TetR"/>
</dbReference>
<dbReference type="Gene3D" id="1.10.357.10">
    <property type="entry name" value="Tetracycline Repressor, domain 2"/>
    <property type="match status" value="1"/>
</dbReference>
<dbReference type="InterPro" id="IPR009057">
    <property type="entry name" value="Homeodomain-like_sf"/>
</dbReference>
<evidence type="ECO:0000256" key="3">
    <source>
        <dbReference type="ARBA" id="ARBA00023163"/>
    </source>
</evidence>
<evidence type="ECO:0000259" key="5">
    <source>
        <dbReference type="PROSITE" id="PS50977"/>
    </source>
</evidence>
<evidence type="ECO:0000256" key="4">
    <source>
        <dbReference type="PROSITE-ProRule" id="PRU00335"/>
    </source>
</evidence>
<evidence type="ECO:0000313" key="7">
    <source>
        <dbReference type="Proteomes" id="UP001202922"/>
    </source>
</evidence>
<sequence length="203" mass="21963">MEEEGRARTRILDAAEHLFAQRGFDATATSAVAKAAQVPKGLLFYYFPTKKDILSALVGERLGFDTIDVGPLTAPGDPVQSLLNLSEKLFEAQAASAVLRVILWREELTHPEVKANLAAHRQSLYAAIEQVLTRSLSGSEIDPKALRAAALAWVAMVTTKPLEDQLRGSGAMKVRDPRDDLASVAELLCAGLRRGSETQTQPA</sequence>
<comment type="caution">
    <text evidence="6">The sequence shown here is derived from an EMBL/GenBank/DDBJ whole genome shotgun (WGS) entry which is preliminary data.</text>
</comment>
<keyword evidence="1" id="KW-0805">Transcription regulation</keyword>
<dbReference type="Proteomes" id="UP001202922">
    <property type="component" value="Unassembled WGS sequence"/>
</dbReference>
<dbReference type="PANTHER" id="PTHR30055">
    <property type="entry name" value="HTH-TYPE TRANSCRIPTIONAL REGULATOR RUTR"/>
    <property type="match status" value="1"/>
</dbReference>
<accession>A0ABS9TZN6</accession>
<evidence type="ECO:0000256" key="2">
    <source>
        <dbReference type="ARBA" id="ARBA00023125"/>
    </source>
</evidence>
<dbReference type="InterPro" id="IPR050109">
    <property type="entry name" value="HTH-type_TetR-like_transc_reg"/>
</dbReference>
<dbReference type="PROSITE" id="PS50977">
    <property type="entry name" value="HTH_TETR_2"/>
    <property type="match status" value="1"/>
</dbReference>
<dbReference type="PANTHER" id="PTHR30055:SF234">
    <property type="entry name" value="HTH-TYPE TRANSCRIPTIONAL REGULATOR BETI"/>
    <property type="match status" value="1"/>
</dbReference>
<feature type="DNA-binding region" description="H-T-H motif" evidence="4">
    <location>
        <begin position="28"/>
        <end position="47"/>
    </location>
</feature>
<feature type="domain" description="HTH tetR-type" evidence="5">
    <location>
        <begin position="5"/>
        <end position="65"/>
    </location>
</feature>
<organism evidence="6 7">
    <name type="scientific">Sinomonas terrae</name>
    <dbReference type="NCBI Taxonomy" id="2908838"/>
    <lineage>
        <taxon>Bacteria</taxon>
        <taxon>Bacillati</taxon>
        <taxon>Actinomycetota</taxon>
        <taxon>Actinomycetes</taxon>
        <taxon>Micrococcales</taxon>
        <taxon>Micrococcaceae</taxon>
        <taxon>Sinomonas</taxon>
    </lineage>
</organism>
<evidence type="ECO:0000313" key="6">
    <source>
        <dbReference type="EMBL" id="MCH6469888.1"/>
    </source>
</evidence>
<dbReference type="SUPFAM" id="SSF46689">
    <property type="entry name" value="Homeodomain-like"/>
    <property type="match status" value="1"/>
</dbReference>
<keyword evidence="2 4" id="KW-0238">DNA-binding</keyword>
<dbReference type="RefSeq" id="WP_241053361.1">
    <property type="nucleotide sequence ID" value="NZ_JAKZBV010000001.1"/>
</dbReference>